<dbReference type="RefSeq" id="WP_284369325.1">
    <property type="nucleotide sequence ID" value="NZ_BSNJ01000001.1"/>
</dbReference>
<evidence type="ECO:0008006" key="4">
    <source>
        <dbReference type="Google" id="ProtNLM"/>
    </source>
</evidence>
<keyword evidence="1" id="KW-1133">Transmembrane helix</keyword>
<evidence type="ECO:0000256" key="1">
    <source>
        <dbReference type="SAM" id="Phobius"/>
    </source>
</evidence>
<dbReference type="Proteomes" id="UP001161390">
    <property type="component" value="Unassembled WGS sequence"/>
</dbReference>
<evidence type="ECO:0000313" key="3">
    <source>
        <dbReference type="Proteomes" id="UP001161390"/>
    </source>
</evidence>
<reference evidence="2" key="1">
    <citation type="journal article" date="2014" name="Int. J. Syst. Evol. Microbiol.">
        <title>Complete genome of a new Firmicutes species belonging to the dominant human colonic microbiota ('Ruminococcus bicirculans') reveals two chromosomes and a selective capacity to utilize plant glucans.</title>
        <authorList>
            <consortium name="NISC Comparative Sequencing Program"/>
            <person name="Wegmann U."/>
            <person name="Louis P."/>
            <person name="Goesmann A."/>
            <person name="Henrissat B."/>
            <person name="Duncan S.H."/>
            <person name="Flint H.J."/>
        </authorList>
    </citation>
    <scope>NUCLEOTIDE SEQUENCE</scope>
    <source>
        <strain evidence="2">NBRC 108216</strain>
    </source>
</reference>
<keyword evidence="1" id="KW-0472">Membrane</keyword>
<comment type="caution">
    <text evidence="2">The sequence shown here is derived from an EMBL/GenBank/DDBJ whole genome shotgun (WGS) entry which is preliminary data.</text>
</comment>
<feature type="transmembrane region" description="Helical" evidence="1">
    <location>
        <begin position="150"/>
        <end position="168"/>
    </location>
</feature>
<organism evidence="2 3">
    <name type="scientific">Algimonas porphyrae</name>
    <dbReference type="NCBI Taxonomy" id="1128113"/>
    <lineage>
        <taxon>Bacteria</taxon>
        <taxon>Pseudomonadati</taxon>
        <taxon>Pseudomonadota</taxon>
        <taxon>Alphaproteobacteria</taxon>
        <taxon>Maricaulales</taxon>
        <taxon>Robiginitomaculaceae</taxon>
        <taxon>Algimonas</taxon>
    </lineage>
</organism>
<protein>
    <recommendedName>
        <fullName evidence="4">Peptidase family M50</fullName>
    </recommendedName>
</protein>
<proteinExistence type="predicted"/>
<reference evidence="2" key="2">
    <citation type="submission" date="2023-01" db="EMBL/GenBank/DDBJ databases">
        <title>Draft genome sequence of Algimonas porphyrae strain NBRC 108216.</title>
        <authorList>
            <person name="Sun Q."/>
            <person name="Mori K."/>
        </authorList>
    </citation>
    <scope>NUCLEOTIDE SEQUENCE</scope>
    <source>
        <strain evidence="2">NBRC 108216</strain>
    </source>
</reference>
<evidence type="ECO:0000313" key="2">
    <source>
        <dbReference type="EMBL" id="GLQ19563.1"/>
    </source>
</evidence>
<keyword evidence="1" id="KW-0812">Transmembrane</keyword>
<sequence>MPAIKVIAQIFLITVLGLMAHELGHLAAAKALGYEAVLNLNSVRTIGLDDPVHGLIITGAGPLLTIGQGMLGYYLIRSDGRAMLGLGLLVCAAVQRLFAAILSLIANPNDEMRMSVELGLGSWTLYAVILAGLWWLVLRGVKRVKPGWSYAVWVWLGTSLGLTLMIFGEGVMPVVQL</sequence>
<feature type="transmembrane region" description="Helical" evidence="1">
    <location>
        <begin position="83"/>
        <end position="106"/>
    </location>
</feature>
<feature type="transmembrane region" description="Helical" evidence="1">
    <location>
        <begin position="53"/>
        <end position="76"/>
    </location>
</feature>
<keyword evidence="3" id="KW-1185">Reference proteome</keyword>
<name>A0ABQ5UWA6_9PROT</name>
<gene>
    <name evidence="2" type="ORF">GCM10007854_05180</name>
</gene>
<dbReference type="EMBL" id="BSNJ01000001">
    <property type="protein sequence ID" value="GLQ19563.1"/>
    <property type="molecule type" value="Genomic_DNA"/>
</dbReference>
<feature type="transmembrane region" description="Helical" evidence="1">
    <location>
        <begin position="118"/>
        <end position="138"/>
    </location>
</feature>
<accession>A0ABQ5UWA6</accession>